<dbReference type="PROSITE" id="PS00688">
    <property type="entry name" value="SIGMA54_INTERACT_3"/>
    <property type="match status" value="1"/>
</dbReference>
<keyword evidence="3" id="KW-0805">Transcription regulation</keyword>
<dbReference type="PROSITE" id="PS00676">
    <property type="entry name" value="SIGMA54_INTERACT_2"/>
    <property type="match status" value="1"/>
</dbReference>
<evidence type="ECO:0000256" key="3">
    <source>
        <dbReference type="ARBA" id="ARBA00023015"/>
    </source>
</evidence>
<gene>
    <name evidence="9" type="ORF">V4D30_06540</name>
</gene>
<reference evidence="9" key="1">
    <citation type="submission" date="2024-01" db="EMBL/GenBank/DDBJ databases">
        <title>The first autotrophic representatives of the genus Thermodesulfovibrio.</title>
        <authorList>
            <person name="Maltseva A.I."/>
            <person name="Elcheninov A.G."/>
            <person name="Kublanov I.V."/>
            <person name="Lebedinsky A.V."/>
            <person name="Frolov E.N."/>
        </authorList>
    </citation>
    <scope>NUCLEOTIDE SEQUENCE</scope>
    <source>
        <strain evidence="9">3907-1M</strain>
    </source>
</reference>
<dbReference type="EMBL" id="CP144373">
    <property type="protein sequence ID" value="XCH45992.1"/>
    <property type="molecule type" value="Genomic_DNA"/>
</dbReference>
<organism evidence="9">
    <name type="scientific">Thermodesulfovibrio autotrophicus</name>
    <dbReference type="NCBI Taxonomy" id="3118333"/>
    <lineage>
        <taxon>Bacteria</taxon>
        <taxon>Pseudomonadati</taxon>
        <taxon>Nitrospirota</taxon>
        <taxon>Thermodesulfovibrionia</taxon>
        <taxon>Thermodesulfovibrionales</taxon>
        <taxon>Thermodesulfovibrionaceae</taxon>
        <taxon>Thermodesulfovibrio</taxon>
    </lineage>
</organism>
<evidence type="ECO:0000313" key="9">
    <source>
        <dbReference type="EMBL" id="XCH45992.1"/>
    </source>
</evidence>
<dbReference type="CDD" id="cd00156">
    <property type="entry name" value="REC"/>
    <property type="match status" value="1"/>
</dbReference>
<feature type="domain" description="Sigma-54 factor interaction" evidence="7">
    <location>
        <begin position="141"/>
        <end position="362"/>
    </location>
</feature>
<keyword evidence="2" id="KW-0067">ATP-binding</keyword>
<dbReference type="CDD" id="cd00009">
    <property type="entry name" value="AAA"/>
    <property type="match status" value="1"/>
</dbReference>
<dbReference type="PROSITE" id="PS50045">
    <property type="entry name" value="SIGMA54_INTERACT_4"/>
    <property type="match status" value="1"/>
</dbReference>
<evidence type="ECO:0000256" key="1">
    <source>
        <dbReference type="ARBA" id="ARBA00022741"/>
    </source>
</evidence>
<dbReference type="Pfam" id="PF00072">
    <property type="entry name" value="Response_reg"/>
    <property type="match status" value="1"/>
</dbReference>
<dbReference type="InterPro" id="IPR025662">
    <property type="entry name" value="Sigma_54_int_dom_ATP-bd_1"/>
</dbReference>
<dbReference type="FunFam" id="3.40.50.300:FF:000006">
    <property type="entry name" value="DNA-binding transcriptional regulator NtrC"/>
    <property type="match status" value="1"/>
</dbReference>
<dbReference type="InterPro" id="IPR002078">
    <property type="entry name" value="Sigma_54_int"/>
</dbReference>
<keyword evidence="5" id="KW-0804">Transcription</keyword>
<dbReference type="SMART" id="SM00382">
    <property type="entry name" value="AAA"/>
    <property type="match status" value="1"/>
</dbReference>
<evidence type="ECO:0000259" key="7">
    <source>
        <dbReference type="PROSITE" id="PS50045"/>
    </source>
</evidence>
<keyword evidence="6" id="KW-0597">Phosphoprotein</keyword>
<dbReference type="InterPro" id="IPR009057">
    <property type="entry name" value="Homeodomain-like_sf"/>
</dbReference>
<dbReference type="Pfam" id="PF02954">
    <property type="entry name" value="HTH_8"/>
    <property type="match status" value="1"/>
</dbReference>
<dbReference type="InterPro" id="IPR003593">
    <property type="entry name" value="AAA+_ATPase"/>
</dbReference>
<dbReference type="Pfam" id="PF25601">
    <property type="entry name" value="AAA_lid_14"/>
    <property type="match status" value="1"/>
</dbReference>
<sequence length="427" mass="48272">MVDNARIVIVEDDSSFASLLKTILEEEGYTVKVFNDPQIALKNIGSFSPHLIITDLKMPKMDGIEFMEKAEDVVNTEFIVITAYGTIPSAVEAIKKGAIDYITKPLSSPEEFLKRIEKVLKTWHYSEELELPPYEILFAGIEEVYQMVKEVAKTDTTVILYGETGTGKSAIAKAIHIMSGKKGAFVEINCASIPETLIESELFGYEKGAFSGAIKQKPGKIELAQNGTLFLDEIGELTLSIQAKFLKVLQDKSFERVGGLQTLKTNARFITATNRDLKQLVKDGKFREDLYFRLNVFPITIPPLRERRQHITKIADYLIERISKKLGKEPKRLNKKSVETIKNYSFPGNIRELENILERAIILSKTEEIEIKIEKEEKSEDNNLKSLEKKAIIEALKKTSGNKKMASRLLGISLRTLYNKIKEFGLE</sequence>
<keyword evidence="1" id="KW-0547">Nucleotide-binding</keyword>
<dbReference type="Gene3D" id="3.40.50.2300">
    <property type="match status" value="1"/>
</dbReference>
<evidence type="ECO:0000256" key="4">
    <source>
        <dbReference type="ARBA" id="ARBA00023125"/>
    </source>
</evidence>
<name>A0AAU8GWL0_9BACT</name>
<feature type="domain" description="Response regulatory" evidence="8">
    <location>
        <begin position="6"/>
        <end position="119"/>
    </location>
</feature>
<evidence type="ECO:0000256" key="2">
    <source>
        <dbReference type="ARBA" id="ARBA00022840"/>
    </source>
</evidence>
<dbReference type="InterPro" id="IPR011006">
    <property type="entry name" value="CheY-like_superfamily"/>
</dbReference>
<dbReference type="GO" id="GO:0000160">
    <property type="term" value="P:phosphorelay signal transduction system"/>
    <property type="evidence" value="ECO:0007669"/>
    <property type="project" value="InterPro"/>
</dbReference>
<dbReference type="InterPro" id="IPR025944">
    <property type="entry name" value="Sigma_54_int_dom_CS"/>
</dbReference>
<dbReference type="PANTHER" id="PTHR32071">
    <property type="entry name" value="TRANSCRIPTIONAL REGULATORY PROTEIN"/>
    <property type="match status" value="1"/>
</dbReference>
<dbReference type="InterPro" id="IPR001789">
    <property type="entry name" value="Sig_transdc_resp-reg_receiver"/>
</dbReference>
<dbReference type="InterPro" id="IPR025943">
    <property type="entry name" value="Sigma_54_int_dom_ATP-bd_2"/>
</dbReference>
<protein>
    <submittedName>
        <fullName evidence="9">Sigma-54 dependent transcriptional regulator</fullName>
    </submittedName>
</protein>
<dbReference type="PROSITE" id="PS50110">
    <property type="entry name" value="RESPONSE_REGULATORY"/>
    <property type="match status" value="1"/>
</dbReference>
<dbReference type="PANTHER" id="PTHR32071:SF57">
    <property type="entry name" value="C4-DICARBOXYLATE TRANSPORT TRANSCRIPTIONAL REGULATORY PROTEIN DCTD"/>
    <property type="match status" value="1"/>
</dbReference>
<dbReference type="PRINTS" id="PR01590">
    <property type="entry name" value="HTHFIS"/>
</dbReference>
<keyword evidence="4" id="KW-0238">DNA-binding</keyword>
<dbReference type="Gene3D" id="1.10.10.60">
    <property type="entry name" value="Homeodomain-like"/>
    <property type="match status" value="1"/>
</dbReference>
<dbReference type="GO" id="GO:0006355">
    <property type="term" value="P:regulation of DNA-templated transcription"/>
    <property type="evidence" value="ECO:0007669"/>
    <property type="project" value="InterPro"/>
</dbReference>
<dbReference type="KEGG" id="taut:V4D30_06540"/>
<dbReference type="InterPro" id="IPR027417">
    <property type="entry name" value="P-loop_NTPase"/>
</dbReference>
<dbReference type="SMART" id="SM00448">
    <property type="entry name" value="REC"/>
    <property type="match status" value="1"/>
</dbReference>
<dbReference type="GO" id="GO:0005524">
    <property type="term" value="F:ATP binding"/>
    <property type="evidence" value="ECO:0007669"/>
    <property type="project" value="UniProtKB-KW"/>
</dbReference>
<dbReference type="Gene3D" id="1.10.8.60">
    <property type="match status" value="1"/>
</dbReference>
<dbReference type="AlphaFoldDB" id="A0AAU8GWL0"/>
<accession>A0AAU8GWL0</accession>
<dbReference type="InterPro" id="IPR058031">
    <property type="entry name" value="AAA_lid_NorR"/>
</dbReference>
<dbReference type="GO" id="GO:0043565">
    <property type="term" value="F:sequence-specific DNA binding"/>
    <property type="evidence" value="ECO:0007669"/>
    <property type="project" value="InterPro"/>
</dbReference>
<dbReference type="InterPro" id="IPR002197">
    <property type="entry name" value="HTH_Fis"/>
</dbReference>
<evidence type="ECO:0000259" key="8">
    <source>
        <dbReference type="PROSITE" id="PS50110"/>
    </source>
</evidence>
<dbReference type="Gene3D" id="3.40.50.300">
    <property type="entry name" value="P-loop containing nucleotide triphosphate hydrolases"/>
    <property type="match status" value="1"/>
</dbReference>
<dbReference type="Pfam" id="PF00158">
    <property type="entry name" value="Sigma54_activat"/>
    <property type="match status" value="1"/>
</dbReference>
<evidence type="ECO:0000256" key="6">
    <source>
        <dbReference type="PROSITE-ProRule" id="PRU00169"/>
    </source>
</evidence>
<dbReference type="SUPFAM" id="SSF52172">
    <property type="entry name" value="CheY-like"/>
    <property type="match status" value="1"/>
</dbReference>
<feature type="modified residue" description="4-aspartylphosphate" evidence="6">
    <location>
        <position position="55"/>
    </location>
</feature>
<dbReference type="PROSITE" id="PS00675">
    <property type="entry name" value="SIGMA54_INTERACT_1"/>
    <property type="match status" value="1"/>
</dbReference>
<dbReference type="RefSeq" id="WP_353683533.1">
    <property type="nucleotide sequence ID" value="NZ_CP144373.1"/>
</dbReference>
<proteinExistence type="predicted"/>
<dbReference type="SUPFAM" id="SSF46689">
    <property type="entry name" value="Homeodomain-like"/>
    <property type="match status" value="1"/>
</dbReference>
<dbReference type="SUPFAM" id="SSF52540">
    <property type="entry name" value="P-loop containing nucleoside triphosphate hydrolases"/>
    <property type="match status" value="1"/>
</dbReference>
<evidence type="ECO:0000256" key="5">
    <source>
        <dbReference type="ARBA" id="ARBA00023163"/>
    </source>
</evidence>